<evidence type="ECO:0000256" key="10">
    <source>
        <dbReference type="ARBA" id="ARBA00022857"/>
    </source>
</evidence>
<dbReference type="GO" id="GO:0008835">
    <property type="term" value="F:diaminohydroxyphosphoribosylaminopyrimidine deaminase activity"/>
    <property type="evidence" value="ECO:0007669"/>
    <property type="project" value="UniProtKB-EC"/>
</dbReference>
<evidence type="ECO:0000256" key="15">
    <source>
        <dbReference type="PIRNR" id="PIRNR006769"/>
    </source>
</evidence>
<comment type="catalytic activity">
    <reaction evidence="14 15">
        <text>2,5-diamino-6-hydroxy-4-(5-phosphoribosylamino)-pyrimidine + H2O + H(+) = 5-amino-6-(5-phospho-D-ribosylamino)uracil + NH4(+)</text>
        <dbReference type="Rhea" id="RHEA:21868"/>
        <dbReference type="ChEBI" id="CHEBI:15377"/>
        <dbReference type="ChEBI" id="CHEBI:15378"/>
        <dbReference type="ChEBI" id="CHEBI:28938"/>
        <dbReference type="ChEBI" id="CHEBI:58453"/>
        <dbReference type="ChEBI" id="CHEBI:58614"/>
        <dbReference type="EC" id="3.5.4.26"/>
    </reaction>
</comment>
<dbReference type="UniPathway" id="UPA00275">
    <property type="reaction ID" value="UER00401"/>
</dbReference>
<evidence type="ECO:0000256" key="7">
    <source>
        <dbReference type="ARBA" id="ARBA00022723"/>
    </source>
</evidence>
<dbReference type="PANTHER" id="PTHR38011">
    <property type="entry name" value="DIHYDROFOLATE REDUCTASE FAMILY PROTEIN (AFU_ORTHOLOGUE AFUA_8G06820)"/>
    <property type="match status" value="1"/>
</dbReference>
<feature type="active site" description="Proton donor" evidence="16">
    <location>
        <position position="57"/>
    </location>
</feature>
<evidence type="ECO:0000313" key="20">
    <source>
        <dbReference type="EMBL" id="MUG71666.1"/>
    </source>
</evidence>
<dbReference type="InterPro" id="IPR011549">
    <property type="entry name" value="RibD_C"/>
</dbReference>
<proteinExistence type="inferred from homology"/>
<feature type="binding site" evidence="17">
    <location>
        <position position="212"/>
    </location>
    <ligand>
        <name>substrate</name>
    </ligand>
</feature>
<dbReference type="InterPro" id="IPR016193">
    <property type="entry name" value="Cytidine_deaminase-like"/>
</dbReference>
<keyword evidence="6 15" id="KW-0686">Riboflavin biosynthesis</keyword>
<organism evidence="20 21">
    <name type="scientific">Paenibacillus validus</name>
    <dbReference type="NCBI Taxonomy" id="44253"/>
    <lineage>
        <taxon>Bacteria</taxon>
        <taxon>Bacillati</taxon>
        <taxon>Bacillota</taxon>
        <taxon>Bacilli</taxon>
        <taxon>Bacillales</taxon>
        <taxon>Paenibacillaceae</taxon>
        <taxon>Paenibacillus</taxon>
    </lineage>
</organism>
<comment type="catalytic activity">
    <reaction evidence="13 15">
        <text>5-amino-6-(5-phospho-D-ribitylamino)uracil + NADP(+) = 5-amino-6-(5-phospho-D-ribosylamino)uracil + NADPH + H(+)</text>
        <dbReference type="Rhea" id="RHEA:17845"/>
        <dbReference type="ChEBI" id="CHEBI:15378"/>
        <dbReference type="ChEBI" id="CHEBI:57783"/>
        <dbReference type="ChEBI" id="CHEBI:58349"/>
        <dbReference type="ChEBI" id="CHEBI:58421"/>
        <dbReference type="ChEBI" id="CHEBI:58453"/>
        <dbReference type="EC" id="1.1.1.193"/>
    </reaction>
</comment>
<dbReference type="Gene3D" id="3.40.430.10">
    <property type="entry name" value="Dihydrofolate Reductase, subunit A"/>
    <property type="match status" value="1"/>
</dbReference>
<evidence type="ECO:0000256" key="17">
    <source>
        <dbReference type="PIRSR" id="PIRSR006769-2"/>
    </source>
</evidence>
<dbReference type="NCBIfam" id="TIGR00227">
    <property type="entry name" value="ribD_Cterm"/>
    <property type="match status" value="1"/>
</dbReference>
<feature type="binding site" evidence="17">
    <location>
        <position position="205"/>
    </location>
    <ligand>
        <name>NADP(+)</name>
        <dbReference type="ChEBI" id="CHEBI:58349"/>
    </ligand>
</feature>
<comment type="similarity">
    <text evidence="4 15">In the N-terminal section; belongs to the cytidine and deoxycytidylate deaminase family.</text>
</comment>
<keyword evidence="7 15" id="KW-0479">Metal-binding</keyword>
<feature type="binding site" evidence="17">
    <location>
        <position position="173"/>
    </location>
    <ligand>
        <name>substrate</name>
    </ligand>
</feature>
<feature type="binding site" evidence="17">
    <location>
        <position position="201"/>
    </location>
    <ligand>
        <name>NADP(+)</name>
        <dbReference type="ChEBI" id="CHEBI:58349"/>
    </ligand>
</feature>
<feature type="binding site" evidence="17">
    <location>
        <begin position="299"/>
        <end position="305"/>
    </location>
    <ligand>
        <name>NADP(+)</name>
        <dbReference type="ChEBI" id="CHEBI:58349"/>
    </ligand>
</feature>
<dbReference type="Proteomes" id="UP000450917">
    <property type="component" value="Unassembled WGS sequence"/>
</dbReference>
<evidence type="ECO:0000256" key="18">
    <source>
        <dbReference type="PIRSR" id="PIRSR006769-3"/>
    </source>
</evidence>
<gene>
    <name evidence="20" type="primary">ribD</name>
    <name evidence="20" type="ORF">GNP93_13395</name>
</gene>
<evidence type="ECO:0000256" key="6">
    <source>
        <dbReference type="ARBA" id="ARBA00022619"/>
    </source>
</evidence>
<feature type="domain" description="CMP/dCMP-type deaminase" evidence="19">
    <location>
        <begin position="6"/>
        <end position="128"/>
    </location>
</feature>
<feature type="binding site" evidence="17">
    <location>
        <position position="209"/>
    </location>
    <ligand>
        <name>substrate</name>
    </ligand>
</feature>
<dbReference type="GO" id="GO:0008703">
    <property type="term" value="F:5-amino-6-(5-phosphoribosylamino)uracil reductase activity"/>
    <property type="evidence" value="ECO:0007669"/>
    <property type="project" value="UniProtKB-EC"/>
</dbReference>
<dbReference type="InterPro" id="IPR002125">
    <property type="entry name" value="CMP_dCMP_dom"/>
</dbReference>
<dbReference type="SUPFAM" id="SSF53597">
    <property type="entry name" value="Dihydrofolate reductase-like"/>
    <property type="match status" value="1"/>
</dbReference>
<keyword evidence="8 15" id="KW-0378">Hydrolase</keyword>
<name>A0A7X3CTE7_9BACL</name>
<dbReference type="PANTHER" id="PTHR38011:SF7">
    <property type="entry name" value="2,5-DIAMINO-6-RIBOSYLAMINO-4(3H)-PYRIMIDINONE 5'-PHOSPHATE REDUCTASE"/>
    <property type="match status" value="1"/>
</dbReference>
<dbReference type="EC" id="1.1.1.193" evidence="15"/>
<dbReference type="EC" id="3.5.4.26" evidence="15"/>
<dbReference type="GO" id="GO:0050661">
    <property type="term" value="F:NADP binding"/>
    <property type="evidence" value="ECO:0007669"/>
    <property type="project" value="InterPro"/>
</dbReference>
<dbReference type="SUPFAM" id="SSF53927">
    <property type="entry name" value="Cytidine deaminase-like"/>
    <property type="match status" value="1"/>
</dbReference>
<dbReference type="CDD" id="cd01284">
    <property type="entry name" value="Riboflavin_deaminase-reductase"/>
    <property type="match status" value="1"/>
</dbReference>
<evidence type="ECO:0000256" key="2">
    <source>
        <dbReference type="ARBA" id="ARBA00004882"/>
    </source>
</evidence>
<dbReference type="PROSITE" id="PS51747">
    <property type="entry name" value="CYT_DCMP_DEAMINASES_2"/>
    <property type="match status" value="1"/>
</dbReference>
<keyword evidence="21" id="KW-1185">Reference proteome</keyword>
<dbReference type="RefSeq" id="WP_155614830.1">
    <property type="nucleotide sequence ID" value="NZ_WNZX01000010.1"/>
</dbReference>
<keyword evidence="11 15" id="KW-0560">Oxidoreductase</keyword>
<feature type="binding site" evidence="17">
    <location>
        <position position="159"/>
    </location>
    <ligand>
        <name>NADP(+)</name>
        <dbReference type="ChEBI" id="CHEBI:58349"/>
    </ligand>
</feature>
<dbReference type="InterPro" id="IPR050765">
    <property type="entry name" value="Riboflavin_Biosynth_HTPR"/>
</dbReference>
<evidence type="ECO:0000256" key="14">
    <source>
        <dbReference type="ARBA" id="ARBA00049886"/>
    </source>
</evidence>
<protein>
    <recommendedName>
        <fullName evidence="15">Riboflavin biosynthesis protein RibD</fullName>
    </recommendedName>
    <domain>
        <recommendedName>
            <fullName evidence="15">Diaminohydroxyphosphoribosylaminopyrimidine deaminase</fullName>
            <shortName evidence="15">DRAP deaminase</shortName>
            <ecNumber evidence="15">3.5.4.26</ecNumber>
        </recommendedName>
        <alternativeName>
            <fullName evidence="15">Riboflavin-specific deaminase</fullName>
        </alternativeName>
    </domain>
    <domain>
        <recommendedName>
            <fullName evidence="15">5-amino-6-(5-phosphoribosylamino)uracil reductase</fullName>
            <ecNumber evidence="15">1.1.1.193</ecNumber>
        </recommendedName>
        <alternativeName>
            <fullName evidence="15">HTP reductase</fullName>
        </alternativeName>
    </domain>
</protein>
<dbReference type="GO" id="GO:0009231">
    <property type="term" value="P:riboflavin biosynthetic process"/>
    <property type="evidence" value="ECO:0007669"/>
    <property type="project" value="UniProtKB-UniPathway"/>
</dbReference>
<evidence type="ECO:0000256" key="8">
    <source>
        <dbReference type="ARBA" id="ARBA00022801"/>
    </source>
</evidence>
<keyword evidence="10 15" id="KW-0521">NADP</keyword>
<comment type="similarity">
    <text evidence="5 15">In the C-terminal section; belongs to the HTP reductase family.</text>
</comment>
<comment type="caution">
    <text evidence="20">The sequence shown here is derived from an EMBL/GenBank/DDBJ whole genome shotgun (WGS) entry which is preliminary data.</text>
</comment>
<dbReference type="Pfam" id="PF01872">
    <property type="entry name" value="RibD_C"/>
    <property type="match status" value="1"/>
</dbReference>
<feature type="binding site" evidence="17">
    <location>
        <position position="297"/>
    </location>
    <ligand>
        <name>substrate</name>
    </ligand>
</feature>
<evidence type="ECO:0000256" key="1">
    <source>
        <dbReference type="ARBA" id="ARBA00002151"/>
    </source>
</evidence>
<dbReference type="FunFam" id="3.40.140.10:FF:000025">
    <property type="entry name" value="Riboflavin biosynthesis protein RibD"/>
    <property type="match status" value="1"/>
</dbReference>
<evidence type="ECO:0000256" key="12">
    <source>
        <dbReference type="ARBA" id="ARBA00023268"/>
    </source>
</evidence>
<dbReference type="InterPro" id="IPR024072">
    <property type="entry name" value="DHFR-like_dom_sf"/>
</dbReference>
<sequence>MTAALLNDEYYMRLALQLAGAASGQTGINPVVGCVLVKDGRIVGMGAHLKRGEAHAEVHALNMAGAEAEGATAYVTLEPCSHHGKTPPCSDRLIRDKVKRVVVAATDDNPLVAGSGLARLAAHGIEVTTGVLAAEARALNEAFNKYIATGRPFVTVKSASTLDGKVAAKTGDSKWITGDASRAQGHLLRHRHQAILVGIGTVLADDPALTTRLEVPGLNPIRVVADSTLRLPPDARLVRDGAAPVVVLTTERAPQERRRALEARGVRMVDCGPGPAVNLNAAMRRLGELEIGSLLVEGGGKLSGALLAAGLVDKLVLFLAPKIIGGGALAPGNFDFPGFETMSRAIKLERLQVERCGEDVCLSGYPRYESEE</sequence>
<evidence type="ECO:0000256" key="13">
    <source>
        <dbReference type="ARBA" id="ARBA00049861"/>
    </source>
</evidence>
<dbReference type="InterPro" id="IPR016192">
    <property type="entry name" value="APOBEC/CMP_deaminase_Zn-bd"/>
</dbReference>
<evidence type="ECO:0000256" key="16">
    <source>
        <dbReference type="PIRSR" id="PIRSR006769-1"/>
    </source>
</evidence>
<evidence type="ECO:0000313" key="21">
    <source>
        <dbReference type="Proteomes" id="UP000450917"/>
    </source>
</evidence>
<evidence type="ECO:0000259" key="19">
    <source>
        <dbReference type="PROSITE" id="PS51747"/>
    </source>
</evidence>
<comment type="cofactor">
    <cofactor evidence="15 18">
        <name>Zn(2+)</name>
        <dbReference type="ChEBI" id="CHEBI:29105"/>
    </cofactor>
    <text evidence="15 18">Binds 1 zinc ion.</text>
</comment>
<keyword evidence="12" id="KW-0511">Multifunctional enzyme</keyword>
<dbReference type="Pfam" id="PF00383">
    <property type="entry name" value="dCMP_cyt_deam_1"/>
    <property type="match status" value="1"/>
</dbReference>
<feature type="binding site" evidence="17">
    <location>
        <position position="175"/>
    </location>
    <ligand>
        <name>NADP(+)</name>
        <dbReference type="ChEBI" id="CHEBI:58349"/>
    </ligand>
</feature>
<dbReference type="AlphaFoldDB" id="A0A7X3CTE7"/>
<dbReference type="NCBIfam" id="TIGR00326">
    <property type="entry name" value="eubact_ribD"/>
    <property type="match status" value="1"/>
</dbReference>
<dbReference type="GO" id="GO:0008270">
    <property type="term" value="F:zinc ion binding"/>
    <property type="evidence" value="ECO:0007669"/>
    <property type="project" value="InterPro"/>
</dbReference>
<reference evidence="20 21" key="1">
    <citation type="submission" date="2019-11" db="EMBL/GenBank/DDBJ databases">
        <title>Draft genome sequences of five Paenibacillus species of dairy origin.</title>
        <authorList>
            <person name="Olajide A.M."/>
            <person name="Chen S."/>
            <person name="Lapointe G."/>
        </authorList>
    </citation>
    <scope>NUCLEOTIDE SEQUENCE [LARGE SCALE GENOMIC DNA]</scope>
    <source>
        <strain evidence="20 21">2CS3</strain>
    </source>
</reference>
<comment type="pathway">
    <text evidence="3 15">Cofactor biosynthesis; riboflavin biosynthesis; 5-amino-6-(D-ribitylamino)uracil from GTP: step 3/4.</text>
</comment>
<feature type="binding site" evidence="18">
    <location>
        <position position="55"/>
    </location>
    <ligand>
        <name>Zn(2+)</name>
        <dbReference type="ChEBI" id="CHEBI:29105"/>
        <note>catalytic</note>
    </ligand>
</feature>
<dbReference type="InterPro" id="IPR002734">
    <property type="entry name" value="RibDG_C"/>
</dbReference>
<evidence type="ECO:0000256" key="11">
    <source>
        <dbReference type="ARBA" id="ARBA00023002"/>
    </source>
</evidence>
<keyword evidence="9 15" id="KW-0862">Zinc</keyword>
<dbReference type="PROSITE" id="PS00903">
    <property type="entry name" value="CYT_DCMP_DEAMINASES_1"/>
    <property type="match status" value="1"/>
</dbReference>
<accession>A0A7X3CTE7</accession>
<evidence type="ECO:0000256" key="4">
    <source>
        <dbReference type="ARBA" id="ARBA00005259"/>
    </source>
</evidence>
<evidence type="ECO:0000256" key="5">
    <source>
        <dbReference type="ARBA" id="ARBA00007417"/>
    </source>
</evidence>
<evidence type="ECO:0000256" key="3">
    <source>
        <dbReference type="ARBA" id="ARBA00004910"/>
    </source>
</evidence>
<feature type="binding site" evidence="17">
    <location>
        <position position="227"/>
    </location>
    <ligand>
        <name>NADP(+)</name>
        <dbReference type="ChEBI" id="CHEBI:58349"/>
    </ligand>
</feature>
<evidence type="ECO:0000256" key="9">
    <source>
        <dbReference type="ARBA" id="ARBA00022833"/>
    </source>
</evidence>
<feature type="binding site" evidence="17">
    <location>
        <position position="189"/>
    </location>
    <ligand>
        <name>substrate</name>
    </ligand>
</feature>
<feature type="binding site" evidence="18">
    <location>
        <position position="80"/>
    </location>
    <ligand>
        <name>Zn(2+)</name>
        <dbReference type="ChEBI" id="CHEBI:29105"/>
        <note>catalytic</note>
    </ligand>
</feature>
<feature type="binding site" evidence="18">
    <location>
        <position position="89"/>
    </location>
    <ligand>
        <name>Zn(2+)</name>
        <dbReference type="ChEBI" id="CHEBI:29105"/>
        <note>catalytic</note>
    </ligand>
</feature>
<dbReference type="Gene3D" id="3.40.140.10">
    <property type="entry name" value="Cytidine Deaminase, domain 2"/>
    <property type="match status" value="1"/>
</dbReference>
<dbReference type="InterPro" id="IPR004794">
    <property type="entry name" value="Eubact_RibD"/>
</dbReference>
<comment type="function">
    <text evidence="1 15">Converts 2,5-diamino-6-(ribosylamino)-4(3h)-pyrimidinone 5'-phosphate into 5-amino-6-(ribosylamino)-2,4(1h,3h)-pyrimidinedione 5'-phosphate.</text>
</comment>
<dbReference type="EMBL" id="WNZX01000010">
    <property type="protein sequence ID" value="MUG71666.1"/>
    <property type="molecule type" value="Genomic_DNA"/>
</dbReference>
<dbReference type="PIRSF" id="PIRSF006769">
    <property type="entry name" value="RibD"/>
    <property type="match status" value="1"/>
</dbReference>
<comment type="pathway">
    <text evidence="2 15">Cofactor biosynthesis; riboflavin biosynthesis; 5-amino-6-(D-ribitylamino)uracil from GTP: step 2/4.</text>
</comment>